<evidence type="ECO:0000256" key="1">
    <source>
        <dbReference type="ARBA" id="ARBA00008769"/>
    </source>
</evidence>
<reference evidence="4" key="1">
    <citation type="journal article" date="2019" name="Int. J. Syst. Evol. Microbiol.">
        <title>The Global Catalogue of Microorganisms (GCM) 10K type strain sequencing project: providing services to taxonomists for standard genome sequencing and annotation.</title>
        <authorList>
            <consortium name="The Broad Institute Genomics Platform"/>
            <consortium name="The Broad Institute Genome Sequencing Center for Infectious Disease"/>
            <person name="Wu L."/>
            <person name="Ma J."/>
        </authorList>
    </citation>
    <scope>NUCLEOTIDE SEQUENCE [LARGE SCALE GENOMIC DNA]</scope>
    <source>
        <strain evidence="4">JCM 17066</strain>
    </source>
</reference>
<organism evidence="3 4">
    <name type="scientific">Paraherbaspirillum soli</name>
    <dbReference type="NCBI Taxonomy" id="631222"/>
    <lineage>
        <taxon>Bacteria</taxon>
        <taxon>Pseudomonadati</taxon>
        <taxon>Pseudomonadota</taxon>
        <taxon>Betaproteobacteria</taxon>
        <taxon>Burkholderiales</taxon>
        <taxon>Oxalobacteraceae</taxon>
        <taxon>Paraherbaspirillum</taxon>
    </lineage>
</organism>
<evidence type="ECO:0000256" key="2">
    <source>
        <dbReference type="RuleBase" id="RU363072"/>
    </source>
</evidence>
<dbReference type="Proteomes" id="UP001596045">
    <property type="component" value="Unassembled WGS sequence"/>
</dbReference>
<evidence type="ECO:0000313" key="3">
    <source>
        <dbReference type="EMBL" id="MFC5472680.1"/>
    </source>
</evidence>
<comment type="similarity">
    <text evidence="1 2">Belongs to the OprB family.</text>
</comment>
<name>A0ABW0M3G2_9BURK</name>
<evidence type="ECO:0000313" key="4">
    <source>
        <dbReference type="Proteomes" id="UP001596045"/>
    </source>
</evidence>
<gene>
    <name evidence="3" type="ORF">ACFPM8_01785</name>
</gene>
<feature type="signal peptide" evidence="2">
    <location>
        <begin position="1"/>
        <end position="34"/>
    </location>
</feature>
<proteinExistence type="inferred from homology"/>
<accession>A0ABW0M3G2</accession>
<dbReference type="Pfam" id="PF04966">
    <property type="entry name" value="OprB"/>
    <property type="match status" value="1"/>
</dbReference>
<protein>
    <submittedName>
        <fullName evidence="3">Carbohydrate porin</fullName>
    </submittedName>
</protein>
<dbReference type="Gene3D" id="2.40.160.180">
    <property type="entry name" value="Carbohydrate-selective porin OprB"/>
    <property type="match status" value="1"/>
</dbReference>
<keyword evidence="4" id="KW-1185">Reference proteome</keyword>
<sequence length="451" mass="49618">MTQFKQSRLEATMPFVITACVSLLCAFHSLAARADDAMPANEQWAVHGQLTNITQWHPQFRSPYSGPNSLESNGRTEETTDLTLFAGLRLWRGAELWVNTEIDQGFGLSNTLGVAGFPSGEAYKVGANTPYLRVPRVFIRQVIPLGGAEQQVESAANQLTGVRSADNVTLTVGKFSVVDIFDTNSYAHDPRADFMNWSAIDGGAFDYAADPWGYTYGAAAEWSQDWWTLRGGLFQLSGAPNAKITRVDFKQRSLVGEIEARHQWQGHPGKVKLLAFVNRAQMARYADAVELARGTGATPDVSLVRHDRSRAGFVLNLEQELTSDLGAFARVSARDGSKETYEFTEIDRSLSAGLSLKGDRWGRRDDVLGVAMVVNALSGAAQEYFAAGGLGLLIGDGKLNYAPEKIMEMYYSLRLDSHLALSFDYQHIANPAYNRDRGPVSIYGVRLHAEF</sequence>
<keyword evidence="2" id="KW-0732">Signal</keyword>
<dbReference type="RefSeq" id="WP_378994346.1">
    <property type="nucleotide sequence ID" value="NZ_JBHSMT010000005.1"/>
</dbReference>
<feature type="chain" id="PRO_5045002064" evidence="2">
    <location>
        <begin position="35"/>
        <end position="451"/>
    </location>
</feature>
<dbReference type="InterPro" id="IPR007049">
    <property type="entry name" value="Carb-sel_porin_OprB"/>
</dbReference>
<comment type="caution">
    <text evidence="3">The sequence shown here is derived from an EMBL/GenBank/DDBJ whole genome shotgun (WGS) entry which is preliminary data.</text>
</comment>
<dbReference type="InterPro" id="IPR038673">
    <property type="entry name" value="OprB_sf"/>
</dbReference>
<dbReference type="EMBL" id="JBHSMT010000005">
    <property type="protein sequence ID" value="MFC5472680.1"/>
    <property type="molecule type" value="Genomic_DNA"/>
</dbReference>